<dbReference type="InterPro" id="IPR017039">
    <property type="entry name" value="Virul_fac_BrkB"/>
</dbReference>
<dbReference type="GO" id="GO:0005886">
    <property type="term" value="C:plasma membrane"/>
    <property type="evidence" value="ECO:0007669"/>
    <property type="project" value="UniProtKB-SubCell"/>
</dbReference>
<feature type="transmembrane region" description="Helical" evidence="6">
    <location>
        <begin position="56"/>
        <end position="75"/>
    </location>
</feature>
<feature type="transmembrane region" description="Helical" evidence="6">
    <location>
        <begin position="199"/>
        <end position="223"/>
    </location>
</feature>
<dbReference type="InterPro" id="IPR000944">
    <property type="entry name" value="Tscrpt_reg_Rrf2"/>
</dbReference>
<dbReference type="Gene3D" id="1.10.10.10">
    <property type="entry name" value="Winged helix-like DNA-binding domain superfamily/Winged helix DNA-binding domain"/>
    <property type="match status" value="1"/>
</dbReference>
<evidence type="ECO:0000313" key="8">
    <source>
        <dbReference type="Proteomes" id="UP001302316"/>
    </source>
</evidence>
<dbReference type="Pfam" id="PF02082">
    <property type="entry name" value="Rrf2"/>
    <property type="match status" value="1"/>
</dbReference>
<dbReference type="RefSeq" id="WP_346051372.1">
    <property type="nucleotide sequence ID" value="NZ_JAYGII010000013.1"/>
</dbReference>
<gene>
    <name evidence="7" type="ORF">VCB98_07625</name>
</gene>
<dbReference type="PANTHER" id="PTHR30213:SF0">
    <property type="entry name" value="UPF0761 MEMBRANE PROTEIN YIHY"/>
    <property type="match status" value="1"/>
</dbReference>
<accession>A0AAP6JGG9</accession>
<dbReference type="AlphaFoldDB" id="A0AAP6JGG9"/>
<dbReference type="Pfam" id="PF03631">
    <property type="entry name" value="Virul_fac_BrkB"/>
    <property type="match status" value="1"/>
</dbReference>
<comment type="caution">
    <text evidence="7">The sequence shown here is derived from an EMBL/GenBank/DDBJ whole genome shotgun (WGS) entry which is preliminary data.</text>
</comment>
<name>A0AAP6JGG9_9GAMM</name>
<reference evidence="7 8" key="1">
    <citation type="submission" date="2023-12" db="EMBL/GenBank/DDBJ databases">
        <title>Whole-genome sequencing of halo(alkali)philic microorganisms from hypersaline lakes.</title>
        <authorList>
            <person name="Sorokin D.Y."/>
            <person name="Merkel A.Y."/>
            <person name="Messina E."/>
            <person name="Yakimov M."/>
        </authorList>
    </citation>
    <scope>NUCLEOTIDE SEQUENCE [LARGE SCALE GENOMIC DNA]</scope>
    <source>
        <strain evidence="7 8">AB-CW1</strain>
    </source>
</reference>
<evidence type="ECO:0000256" key="4">
    <source>
        <dbReference type="ARBA" id="ARBA00022989"/>
    </source>
</evidence>
<keyword evidence="2" id="KW-1003">Cell membrane</keyword>
<evidence type="ECO:0000256" key="2">
    <source>
        <dbReference type="ARBA" id="ARBA00022475"/>
    </source>
</evidence>
<comment type="subcellular location">
    <subcellularLocation>
        <location evidence="1">Cell membrane</location>
        <topology evidence="1">Multi-pass membrane protein</topology>
    </subcellularLocation>
</comment>
<evidence type="ECO:0000256" key="5">
    <source>
        <dbReference type="ARBA" id="ARBA00023136"/>
    </source>
</evidence>
<dbReference type="SUPFAM" id="SSF46785">
    <property type="entry name" value="Winged helix' DNA-binding domain"/>
    <property type="match status" value="1"/>
</dbReference>
<evidence type="ECO:0000256" key="3">
    <source>
        <dbReference type="ARBA" id="ARBA00022692"/>
    </source>
</evidence>
<keyword evidence="8" id="KW-1185">Reference proteome</keyword>
<dbReference type="NCBIfam" id="TIGR00765">
    <property type="entry name" value="yihY_not_rbn"/>
    <property type="match status" value="1"/>
</dbReference>
<feature type="transmembrane region" description="Helical" evidence="6">
    <location>
        <begin position="113"/>
        <end position="134"/>
    </location>
</feature>
<dbReference type="Proteomes" id="UP001302316">
    <property type="component" value="Unassembled WGS sequence"/>
</dbReference>
<protein>
    <submittedName>
        <fullName evidence="7">YihY/virulence factor BrkB family protein</fullName>
    </submittedName>
</protein>
<keyword evidence="4 6" id="KW-1133">Transmembrane helix</keyword>
<feature type="transmembrane region" description="Helical" evidence="6">
    <location>
        <begin position="230"/>
        <end position="252"/>
    </location>
</feature>
<dbReference type="PANTHER" id="PTHR30213">
    <property type="entry name" value="INNER MEMBRANE PROTEIN YHJD"/>
    <property type="match status" value="1"/>
</dbReference>
<proteinExistence type="predicted"/>
<dbReference type="InterPro" id="IPR036388">
    <property type="entry name" value="WH-like_DNA-bd_sf"/>
</dbReference>
<evidence type="ECO:0000313" key="7">
    <source>
        <dbReference type="EMBL" id="MEA5445684.1"/>
    </source>
</evidence>
<keyword evidence="5 6" id="KW-0472">Membrane</keyword>
<feature type="transmembrane region" description="Helical" evidence="6">
    <location>
        <begin position="157"/>
        <end position="179"/>
    </location>
</feature>
<feature type="transmembrane region" description="Helical" evidence="6">
    <location>
        <begin position="264"/>
        <end position="287"/>
    </location>
</feature>
<evidence type="ECO:0000256" key="6">
    <source>
        <dbReference type="SAM" id="Phobius"/>
    </source>
</evidence>
<sequence>MKQLNPGSRFTQWLWTVQIQDLPSRKMAWMVRIARVIHAGMRDASIGQINLRAMSLVYTSLLSIVPLLAFSFSVLKGFGVHNQLEPVLQRTLEPLGPRADEVTQNIMDFVDNIQVGILGSVGLLLLVYVVYSLLQKIEAALNESWNIRRQRGMAEKFSNYLSVVLVGPVLVFSAVGVTATFSSHTLVQRISEVEPFGTLMVWFSTLMPYLLVVAAFTFIYVFVPNTRVKLKAALTGAVIAGLAWQTTGWAFAQVIATSARYTAIYSGFAGLLFFIIWLYLSWLILLFGGKIAFYIQNPQFVTRLPPATGATHREKEELGLAVMYLIARSYLRGERPWTFETLCRELHVRGDVLESVVDRLEMAGLIISTEGYQPGFLPGQDLARMRLQKILDASRGYQQSDDPEAQMRSLKPVGGLMNSLEGAMRDQLGQKTLRDFVEETEDS</sequence>
<dbReference type="EMBL" id="JAYGII010000013">
    <property type="protein sequence ID" value="MEA5445684.1"/>
    <property type="molecule type" value="Genomic_DNA"/>
</dbReference>
<keyword evidence="3 6" id="KW-0812">Transmembrane</keyword>
<dbReference type="InterPro" id="IPR036390">
    <property type="entry name" value="WH_DNA-bd_sf"/>
</dbReference>
<evidence type="ECO:0000256" key="1">
    <source>
        <dbReference type="ARBA" id="ARBA00004651"/>
    </source>
</evidence>
<organism evidence="7 8">
    <name type="scientific">Natronospira elongata</name>
    <dbReference type="NCBI Taxonomy" id="3110268"/>
    <lineage>
        <taxon>Bacteria</taxon>
        <taxon>Pseudomonadati</taxon>
        <taxon>Pseudomonadota</taxon>
        <taxon>Gammaproteobacteria</taxon>
        <taxon>Natronospirales</taxon>
        <taxon>Natronospiraceae</taxon>
        <taxon>Natronospira</taxon>
    </lineage>
</organism>